<gene>
    <name evidence="2" type="ORF">ALQ08_102106</name>
    <name evidence="1" type="ORF">ALQ28_101978</name>
</gene>
<dbReference type="InterPro" id="IPR045646">
    <property type="entry name" value="DUF6402"/>
</dbReference>
<evidence type="ECO:0000313" key="4">
    <source>
        <dbReference type="Proteomes" id="UP000269044"/>
    </source>
</evidence>
<comment type="caution">
    <text evidence="2">The sequence shown here is derived from an EMBL/GenBank/DDBJ whole genome shotgun (WGS) entry which is preliminary data.</text>
</comment>
<dbReference type="RefSeq" id="WP_024682176.1">
    <property type="nucleotide sequence ID" value="NZ_LJQH01000276.1"/>
</dbReference>
<dbReference type="AlphaFoldDB" id="A0A0P9PJP7"/>
<dbReference type="EMBL" id="RBQG01000109">
    <property type="protein sequence ID" value="RMP15677.1"/>
    <property type="molecule type" value="Genomic_DNA"/>
</dbReference>
<accession>A0A0P9PJP7</accession>
<evidence type="ECO:0000313" key="3">
    <source>
        <dbReference type="Proteomes" id="UP000267908"/>
    </source>
</evidence>
<evidence type="ECO:0000313" key="1">
    <source>
        <dbReference type="EMBL" id="RMP15677.1"/>
    </source>
</evidence>
<dbReference type="Proteomes" id="UP000269044">
    <property type="component" value="Unassembled WGS sequence"/>
</dbReference>
<protein>
    <submittedName>
        <fullName evidence="2">Uncharacterized protein</fullName>
    </submittedName>
</protein>
<evidence type="ECO:0000313" key="2">
    <source>
        <dbReference type="EMBL" id="RMQ22832.1"/>
    </source>
</evidence>
<organism evidence="2 4">
    <name type="scientific">Pseudomonas syringae pv. delphinii</name>
    <dbReference type="NCBI Taxonomy" id="192088"/>
    <lineage>
        <taxon>Bacteria</taxon>
        <taxon>Pseudomonadati</taxon>
        <taxon>Pseudomonadota</taxon>
        <taxon>Gammaproteobacteria</taxon>
        <taxon>Pseudomonadales</taxon>
        <taxon>Pseudomonadaceae</taxon>
        <taxon>Pseudomonas</taxon>
    </lineage>
</organism>
<dbReference type="Proteomes" id="UP000267908">
    <property type="component" value="Unassembled WGS sequence"/>
</dbReference>
<name>A0A0P9PJP7_9PSED</name>
<dbReference type="Pfam" id="PF19940">
    <property type="entry name" value="DUF6402"/>
    <property type="match status" value="1"/>
</dbReference>
<sequence length="308" mass="34854">MSLNDFQRTNAVGPDTYFALPQGVSRTYAPLDTPPKQVIIENLALSRIPGAMRNMGWDTAAALMQRWFDSPGWEMPEDWKKKETKPDPAALLPEQCDEDIVKMEWAMTFERCRKAVASAESRLTSVPAIGLLKERLKHAGWDGRGSFRLGHENLGARQIDKSSQINIKNFGSTWDVADDMYGALGSATLKVGVIGEAVEIKNRSDEKPRYFFNIHKAGFYIRDHYDFNGLQYLGTWTEDRLLTKTETVIALTPQGNLIIRLKDGPFAAITNENFRDYRAARHKGGDFIVYSDVLWKTIEKCIDLGEWA</sequence>
<dbReference type="EMBL" id="RBRA01000181">
    <property type="protein sequence ID" value="RMQ22832.1"/>
    <property type="molecule type" value="Genomic_DNA"/>
</dbReference>
<reference evidence="3 4" key="1">
    <citation type="submission" date="2018-08" db="EMBL/GenBank/DDBJ databases">
        <title>Recombination of ecologically and evolutionarily significant loci maintains genetic cohesion in the Pseudomonas syringae species complex.</title>
        <authorList>
            <person name="Dillon M."/>
            <person name="Thakur S."/>
            <person name="Almeida R.N.D."/>
            <person name="Weir B.S."/>
            <person name="Guttman D.S."/>
        </authorList>
    </citation>
    <scope>NUCLEOTIDE SEQUENCE [LARGE SCALE GENOMIC DNA]</scope>
    <source>
        <strain evidence="2 4">ICMP 13052</strain>
        <strain evidence="1 3">ICMP 4330</strain>
    </source>
</reference>
<proteinExistence type="predicted"/>